<evidence type="ECO:0000313" key="2">
    <source>
        <dbReference type="EMBL" id="JAT11937.1"/>
    </source>
</evidence>
<sequence>PLKFVNYVIFPAASRFSRMPPVSRLSSSSYWIPPSRRRPSGMNSTATSSTTDSGDSVPRNYVDPWDLENYAYLRRHCADLEDSDPVISLSTNGLDSANSDFYFVPARQPLTPLPPQRGVMVRRLHRPSLIVAPEDTALVEEEDFYNARCELTPCCHQPLRRQSGCDQHMASFHTGMYEKAKARQLTTAEEPPPLVYVYQTPRMSRKSSRQVREYIQPVSTSSEENEELYDELISLARQRKPHHFGLSTFGHLKIDYSCNWNNLDRYIAHT</sequence>
<name>A0A1B6KKF3_9HEMI</name>
<protein>
    <submittedName>
        <fullName evidence="2">Uncharacterized protein</fullName>
    </submittedName>
</protein>
<dbReference type="EMBL" id="GEBQ01028040">
    <property type="protein sequence ID" value="JAT11937.1"/>
    <property type="molecule type" value="Transcribed_RNA"/>
</dbReference>
<feature type="non-terminal residue" evidence="2">
    <location>
        <position position="1"/>
    </location>
</feature>
<reference evidence="2" key="1">
    <citation type="submission" date="2015-11" db="EMBL/GenBank/DDBJ databases">
        <title>De novo transcriptome assembly of four potential Pierce s Disease insect vectors from Arizona vineyards.</title>
        <authorList>
            <person name="Tassone E.E."/>
        </authorList>
    </citation>
    <scope>NUCLEOTIDE SEQUENCE</scope>
</reference>
<evidence type="ECO:0000256" key="1">
    <source>
        <dbReference type="SAM" id="MobiDB-lite"/>
    </source>
</evidence>
<dbReference type="AlphaFoldDB" id="A0A1B6KKF3"/>
<accession>A0A1B6KKF3</accession>
<gene>
    <name evidence="2" type="ORF">g.27030</name>
</gene>
<feature type="region of interest" description="Disordered" evidence="1">
    <location>
        <begin position="19"/>
        <end position="60"/>
    </location>
</feature>
<organism evidence="2">
    <name type="scientific">Graphocephala atropunctata</name>
    <dbReference type="NCBI Taxonomy" id="36148"/>
    <lineage>
        <taxon>Eukaryota</taxon>
        <taxon>Metazoa</taxon>
        <taxon>Ecdysozoa</taxon>
        <taxon>Arthropoda</taxon>
        <taxon>Hexapoda</taxon>
        <taxon>Insecta</taxon>
        <taxon>Pterygota</taxon>
        <taxon>Neoptera</taxon>
        <taxon>Paraneoptera</taxon>
        <taxon>Hemiptera</taxon>
        <taxon>Auchenorrhyncha</taxon>
        <taxon>Membracoidea</taxon>
        <taxon>Cicadellidae</taxon>
        <taxon>Cicadellinae</taxon>
        <taxon>Cicadellini</taxon>
        <taxon>Graphocephala</taxon>
    </lineage>
</organism>
<proteinExistence type="predicted"/>
<feature type="compositionally biased region" description="Low complexity" evidence="1">
    <location>
        <begin position="44"/>
        <end position="56"/>
    </location>
</feature>